<gene>
    <name evidence="1" type="ORF">ACFOEK_19935</name>
</gene>
<reference evidence="2" key="1">
    <citation type="journal article" date="2019" name="Int. J. Syst. Evol. Microbiol.">
        <title>The Global Catalogue of Microorganisms (GCM) 10K type strain sequencing project: providing services to taxonomists for standard genome sequencing and annotation.</title>
        <authorList>
            <consortium name="The Broad Institute Genomics Platform"/>
            <consortium name="The Broad Institute Genome Sequencing Center for Infectious Disease"/>
            <person name="Wu L."/>
            <person name="Ma J."/>
        </authorList>
    </citation>
    <scope>NUCLEOTIDE SEQUENCE [LARGE SCALE GENOMIC DNA]</scope>
    <source>
        <strain evidence="2">KCTC 52438</strain>
    </source>
</reference>
<evidence type="ECO:0000313" key="1">
    <source>
        <dbReference type="EMBL" id="MFC3153321.1"/>
    </source>
</evidence>
<keyword evidence="2" id="KW-1185">Reference proteome</keyword>
<dbReference type="RefSeq" id="WP_386723242.1">
    <property type="nucleotide sequence ID" value="NZ_JBHRSZ010000009.1"/>
</dbReference>
<name>A0ABV7HKZ7_9GAMM</name>
<proteinExistence type="predicted"/>
<organism evidence="1 2">
    <name type="scientific">Litoribrevibacter euphylliae</name>
    <dbReference type="NCBI Taxonomy" id="1834034"/>
    <lineage>
        <taxon>Bacteria</taxon>
        <taxon>Pseudomonadati</taxon>
        <taxon>Pseudomonadota</taxon>
        <taxon>Gammaproteobacteria</taxon>
        <taxon>Oceanospirillales</taxon>
        <taxon>Oceanospirillaceae</taxon>
        <taxon>Litoribrevibacter</taxon>
    </lineage>
</organism>
<dbReference type="Proteomes" id="UP001595476">
    <property type="component" value="Unassembled WGS sequence"/>
</dbReference>
<protein>
    <submittedName>
        <fullName evidence="1">Uncharacterized protein</fullName>
    </submittedName>
</protein>
<sequence>MEMEKLIKLSSEDRYIELLGIQEDINRNLKQHFIDSRYSGREYLASTLLKKINEIVDEFKSKGFELYSIDYCGSTEYESSEQWFGPGYTQTGMFLHFWGYSVQVIWEDSK</sequence>
<evidence type="ECO:0000313" key="2">
    <source>
        <dbReference type="Proteomes" id="UP001595476"/>
    </source>
</evidence>
<comment type="caution">
    <text evidence="1">The sequence shown here is derived from an EMBL/GenBank/DDBJ whole genome shotgun (WGS) entry which is preliminary data.</text>
</comment>
<dbReference type="EMBL" id="JBHRSZ010000009">
    <property type="protein sequence ID" value="MFC3153321.1"/>
    <property type="molecule type" value="Genomic_DNA"/>
</dbReference>
<accession>A0ABV7HKZ7</accession>